<dbReference type="STRING" id="1285242.A6A04_09660"/>
<dbReference type="Proteomes" id="UP000078428">
    <property type="component" value="Unassembled WGS sequence"/>
</dbReference>
<protein>
    <submittedName>
        <fullName evidence="1">Uncharacterized protein</fullName>
    </submittedName>
</protein>
<gene>
    <name evidence="1" type="ORF">A6A04_09660</name>
</gene>
<dbReference type="AlphaFoldDB" id="A0A178M400"/>
<name>A0A178M400_9PROT</name>
<proteinExistence type="predicted"/>
<accession>A0A178M400</accession>
<dbReference type="EMBL" id="LWQT01000131">
    <property type="protein sequence ID" value="OAN42962.1"/>
    <property type="molecule type" value="Genomic_DNA"/>
</dbReference>
<dbReference type="OrthoDB" id="7352250at2"/>
<reference evidence="1 2" key="1">
    <citation type="submission" date="2016-04" db="EMBL/GenBank/DDBJ databases">
        <title>Draft genome sequence of freshwater magnetotactic bacteria Magnetospirillum marisnigri SP-1 and Magnetospirillum moscoviense BB-1.</title>
        <authorList>
            <person name="Koziaeva V."/>
            <person name="Dziuba M.V."/>
            <person name="Ivanov T.M."/>
            <person name="Kuznetsov B."/>
            <person name="Grouzdev D.S."/>
        </authorList>
    </citation>
    <scope>NUCLEOTIDE SEQUENCE [LARGE SCALE GENOMIC DNA]</scope>
    <source>
        <strain evidence="1 2">SP-1</strain>
    </source>
</reference>
<evidence type="ECO:0000313" key="2">
    <source>
        <dbReference type="Proteomes" id="UP000078428"/>
    </source>
</evidence>
<evidence type="ECO:0000313" key="1">
    <source>
        <dbReference type="EMBL" id="OAN42962.1"/>
    </source>
</evidence>
<comment type="caution">
    <text evidence="1">The sequence shown here is derived from an EMBL/GenBank/DDBJ whole genome shotgun (WGS) entry which is preliminary data.</text>
</comment>
<dbReference type="RefSeq" id="WP_068495953.1">
    <property type="nucleotide sequence ID" value="NZ_LWQT01000131.1"/>
</dbReference>
<sequence>MRVVVWAAVLAVWAGQVLAAEPIPARIDAAKAAHARGDLARASAELESVVAELHARMGKALADFLPPPLATWKAEPPEIQALGGAGGGLSVSRAYGRDEASLNATLILDNPVVVGAAPQFAANAPEQPNTRRIKLGPDDALLRWDAANRSGDLTLLLGGRVLLQIEGESLGTAEQLVEAAKGWNLSGLRKYLGL</sequence>
<keyword evidence="2" id="KW-1185">Reference proteome</keyword>
<organism evidence="1 2">
    <name type="scientific">Paramagnetospirillum marisnigri</name>
    <dbReference type="NCBI Taxonomy" id="1285242"/>
    <lineage>
        <taxon>Bacteria</taxon>
        <taxon>Pseudomonadati</taxon>
        <taxon>Pseudomonadota</taxon>
        <taxon>Alphaproteobacteria</taxon>
        <taxon>Rhodospirillales</taxon>
        <taxon>Magnetospirillaceae</taxon>
        <taxon>Paramagnetospirillum</taxon>
    </lineage>
</organism>